<feature type="coiled-coil region" evidence="9">
    <location>
        <begin position="809"/>
        <end position="882"/>
    </location>
</feature>
<keyword evidence="8" id="KW-0206">Cytoskeleton</keyword>
<name>A0ABQ9FE13_TEGGR</name>
<reference evidence="11 12" key="1">
    <citation type="submission" date="2022-12" db="EMBL/GenBank/DDBJ databases">
        <title>Chromosome-level genome of Tegillarca granosa.</title>
        <authorList>
            <person name="Kim J."/>
        </authorList>
    </citation>
    <scope>NUCLEOTIDE SEQUENCE [LARGE SCALE GENOMIC DNA]</scope>
    <source>
        <strain evidence="11">Teg-2019</strain>
        <tissue evidence="11">Adductor muscle</tissue>
    </source>
</reference>
<evidence type="ECO:0000313" key="11">
    <source>
        <dbReference type="EMBL" id="KAJ8315560.1"/>
    </source>
</evidence>
<keyword evidence="6" id="KW-0970">Cilium biogenesis/degradation</keyword>
<feature type="region of interest" description="Disordered" evidence="10">
    <location>
        <begin position="1251"/>
        <end position="1287"/>
    </location>
</feature>
<feature type="region of interest" description="Disordered" evidence="10">
    <location>
        <begin position="420"/>
        <end position="646"/>
    </location>
</feature>
<evidence type="ECO:0000256" key="9">
    <source>
        <dbReference type="SAM" id="Coils"/>
    </source>
</evidence>
<keyword evidence="4" id="KW-0963">Cytoplasm</keyword>
<feature type="compositionally biased region" description="Low complexity" evidence="10">
    <location>
        <begin position="220"/>
        <end position="231"/>
    </location>
</feature>
<gene>
    <name evidence="11" type="ORF">KUTeg_007710</name>
</gene>
<accession>A0ABQ9FE13</accession>
<evidence type="ECO:0000256" key="5">
    <source>
        <dbReference type="ARBA" id="ARBA00022701"/>
    </source>
</evidence>
<keyword evidence="5" id="KW-0493">Microtubule</keyword>
<dbReference type="PANTHER" id="PTHR34031:SF1">
    <property type="entry name" value="CENTROSOMAL PROTEIN OF 162 KDA"/>
    <property type="match status" value="1"/>
</dbReference>
<feature type="compositionally biased region" description="Basic and acidic residues" evidence="10">
    <location>
        <begin position="108"/>
        <end position="138"/>
    </location>
</feature>
<evidence type="ECO:0000256" key="7">
    <source>
        <dbReference type="ARBA" id="ARBA00023054"/>
    </source>
</evidence>
<feature type="coiled-coil region" evidence="9">
    <location>
        <begin position="1309"/>
        <end position="1372"/>
    </location>
</feature>
<sequence>MSRRGKASPKSNKSNKKDFDARFDAFLKESISSEESFDSAKINKFLEPSKSNKTPWWMNDDEDDDDIGANFGSGLTASGKSFIKKKQPAHSTPIRDEDKPGSVFNLDKSSEDKKPNGDKPTKSPDKPSKTKGKKEMGYKMKTRTSRGIKFFVQKAAKMIDSSVESGKTETPHKPGIDTMDEMRDKEKFFRDLEKNVDGTIDYGRLNQELSQTGTTLSPEGAAKTAATLGTLQDINEDEINTKSRHLTNQNTEEQDPSQKRPSMLSKVSLMDSLESTMNTTTSPKIGQGTLQDAKEELDEVDGIHEIGHTHVGTKTGTGFMGTNTSQEIEALHKALREVGLSPTIKTDSQHFDNSFLGNKSTSDQAELLQKILNGETDQHTGRFTPEQAKMLQEVHNEETDQHTGKQRNVEDILQEMEEIENRSKHTADGEYDEHLYDRHRSPKGPKSPRALERQRQIEEEAEEMRGFDLSPVHDSARGGYDSARGFEQSHTEDTEMYQPVTQVNARKSKKSGSVTDRGRSKKKESKERDTQYETTKQSPRKSSRRKKSPGESPMRSLSPRESKRRISPRRSTSKGDNRSNSLSPHKPDNRSRSFSPAKTGTTIKPKFAHVKSSGYGKKSPSKPSSAKDRMENDKEGKSTAKYAKTWSPADVTRQKIKGSVSPTFHKDIHEKLKEEDKGRISQLRASVDSFAQYITDHFSTSRDIPEVKYSTEEPAMSATWKGEKSGAEDLMEEGNKQWQDQWKEEKRLNSVLKSDMMAMEREYQRKLETQKLEFEEKIFNLKQENFVLGAKLPDSESVLKKKLGDGGLSNMSSEQLEKLEKEMKEQETLLAGYQQENKRLYDELKNVTKQTKQTESRMFKENQKMAIDIANLKTQLERKEEQLQAKGVITSLPAQQNIAAGNTDGVLGAGRIAHLESEVKEARRQEEIAKREFQLLQKSKKELEQHIDQLIKEREALRHKVEESKTLKSEEAQALEDKYVKEIERLNRKLKWYAENQKLLDADAKVLKQKEEEILKYKLRIEELQTETGRKMEENKLRSKERAADAKKIQDLQRQVKEMEQIIRRRHPNSLPALMMTAAVAPDDTGVGKTPTVVVLENRLKKLEMELESKDQEADKMIRAVEQKYNNIKTQYEDRIKDLEIQLAIYKRPDDGALNIYEHPHTHAAALQKEMDSMREKYKRQVLELQAEVSRLNLELNKPKKGVEVALKNELQASKDTEAELRKQIKSLQLEVENKSHELQVTNKSLERLRKEKTTSMMNGLNDLDKNKKQKGKGKNKGNIEETDADSGNIFVNNDREYEPQSFADKTHISDLLKENLYLKSQVEQLQLEVDHGKLDLHKSIAESESMTRKSREHFEEQIEALRSSHQKELQRILADQALEYSASKTAELQSKVDAQEEMKHFEAIQEKILQMEKRHERREEELQQIIRNAKHVATVQLDQESHKWKKVVEDKNLEIQKFRTELDSILEVLRLLQKQGVVIPVSSQVR</sequence>
<feature type="region of interest" description="Disordered" evidence="10">
    <location>
        <begin position="161"/>
        <end position="182"/>
    </location>
</feature>
<dbReference type="InterPro" id="IPR038774">
    <property type="entry name" value="CEP162-like"/>
</dbReference>
<dbReference type="PANTHER" id="PTHR34031">
    <property type="entry name" value="CENTROSOMAL PROTEIN OF 162 KDA"/>
    <property type="match status" value="1"/>
</dbReference>
<protein>
    <recommendedName>
        <fullName evidence="3">Centrosomal protein of 162 kDa</fullName>
    </recommendedName>
</protein>
<evidence type="ECO:0000313" key="12">
    <source>
        <dbReference type="Proteomes" id="UP001217089"/>
    </source>
</evidence>
<feature type="compositionally biased region" description="Low complexity" evidence="10">
    <location>
        <begin position="611"/>
        <end position="624"/>
    </location>
</feature>
<evidence type="ECO:0000256" key="2">
    <source>
        <dbReference type="ARBA" id="ARBA00009485"/>
    </source>
</evidence>
<feature type="compositionally biased region" description="Basic residues" evidence="10">
    <location>
        <begin position="538"/>
        <end position="547"/>
    </location>
</feature>
<feature type="compositionally biased region" description="Basic and acidic residues" evidence="10">
    <location>
        <begin position="420"/>
        <end position="439"/>
    </location>
</feature>
<keyword evidence="12" id="KW-1185">Reference proteome</keyword>
<evidence type="ECO:0000256" key="10">
    <source>
        <dbReference type="SAM" id="MobiDB-lite"/>
    </source>
</evidence>
<feature type="region of interest" description="Disordered" evidence="10">
    <location>
        <begin position="211"/>
        <end position="263"/>
    </location>
</feature>
<feature type="compositionally biased region" description="Polar residues" evidence="10">
    <location>
        <begin position="592"/>
        <end position="602"/>
    </location>
</feature>
<comment type="caution">
    <text evidence="11">The sequence shown here is derived from an EMBL/GenBank/DDBJ whole genome shotgun (WGS) entry which is preliminary data.</text>
</comment>
<feature type="compositionally biased region" description="Basic and acidic residues" evidence="10">
    <location>
        <begin position="166"/>
        <end position="182"/>
    </location>
</feature>
<proteinExistence type="inferred from homology"/>
<organism evidence="11 12">
    <name type="scientific">Tegillarca granosa</name>
    <name type="common">Malaysian cockle</name>
    <name type="synonym">Anadara granosa</name>
    <dbReference type="NCBI Taxonomy" id="220873"/>
    <lineage>
        <taxon>Eukaryota</taxon>
        <taxon>Metazoa</taxon>
        <taxon>Spiralia</taxon>
        <taxon>Lophotrochozoa</taxon>
        <taxon>Mollusca</taxon>
        <taxon>Bivalvia</taxon>
        <taxon>Autobranchia</taxon>
        <taxon>Pteriomorphia</taxon>
        <taxon>Arcoida</taxon>
        <taxon>Arcoidea</taxon>
        <taxon>Arcidae</taxon>
        <taxon>Tegillarca</taxon>
    </lineage>
</organism>
<evidence type="ECO:0000256" key="1">
    <source>
        <dbReference type="ARBA" id="ARBA00004114"/>
    </source>
</evidence>
<evidence type="ECO:0000256" key="6">
    <source>
        <dbReference type="ARBA" id="ARBA00022794"/>
    </source>
</evidence>
<evidence type="ECO:0000256" key="4">
    <source>
        <dbReference type="ARBA" id="ARBA00022490"/>
    </source>
</evidence>
<feature type="coiled-coil region" evidence="9">
    <location>
        <begin position="1402"/>
        <end position="1429"/>
    </location>
</feature>
<dbReference type="Proteomes" id="UP001217089">
    <property type="component" value="Unassembled WGS sequence"/>
</dbReference>
<keyword evidence="7 9" id="KW-0175">Coiled coil</keyword>
<feature type="compositionally biased region" description="Basic and acidic residues" evidence="10">
    <location>
        <begin position="625"/>
        <end position="638"/>
    </location>
</feature>
<evidence type="ECO:0000256" key="8">
    <source>
        <dbReference type="ARBA" id="ARBA00023212"/>
    </source>
</evidence>
<feature type="region of interest" description="Disordered" evidence="10">
    <location>
        <begin position="32"/>
        <end position="139"/>
    </location>
</feature>
<feature type="region of interest" description="Disordered" evidence="10">
    <location>
        <begin position="705"/>
        <end position="739"/>
    </location>
</feature>
<feature type="compositionally biased region" description="Basic and acidic residues" evidence="10">
    <location>
        <begin position="449"/>
        <end position="466"/>
    </location>
</feature>
<evidence type="ECO:0000256" key="3">
    <source>
        <dbReference type="ARBA" id="ARBA00021406"/>
    </source>
</evidence>
<feature type="coiled-coil region" evidence="9">
    <location>
        <begin position="912"/>
        <end position="1062"/>
    </location>
</feature>
<dbReference type="EMBL" id="JARBDR010000337">
    <property type="protein sequence ID" value="KAJ8315560.1"/>
    <property type="molecule type" value="Genomic_DNA"/>
</dbReference>
<comment type="similarity">
    <text evidence="2">Belongs to the CEP162 family.</text>
</comment>
<feature type="compositionally biased region" description="Basic residues" evidence="10">
    <location>
        <begin position="562"/>
        <end position="572"/>
    </location>
</feature>
<comment type="subcellular location">
    <subcellularLocation>
        <location evidence="1">Cytoplasm</location>
        <location evidence="1">Cytoskeleton</location>
        <location evidence="1">Microtubule organizing center</location>
        <location evidence="1">Centrosome</location>
        <location evidence="1">Centriole</location>
    </subcellularLocation>
</comment>